<dbReference type="Pfam" id="PF13346">
    <property type="entry name" value="ABC2_membrane_5"/>
    <property type="match status" value="1"/>
</dbReference>
<keyword evidence="3" id="KW-1185">Reference proteome</keyword>
<keyword evidence="1" id="KW-0472">Membrane</keyword>
<evidence type="ECO:0000256" key="1">
    <source>
        <dbReference type="SAM" id="Phobius"/>
    </source>
</evidence>
<feature type="transmembrane region" description="Helical" evidence="1">
    <location>
        <begin position="17"/>
        <end position="37"/>
    </location>
</feature>
<dbReference type="EMBL" id="VYSG01000001">
    <property type="protein sequence ID" value="NEG69075.1"/>
    <property type="molecule type" value="Genomic_DNA"/>
</dbReference>
<proteinExistence type="predicted"/>
<feature type="transmembrane region" description="Helical" evidence="1">
    <location>
        <begin position="129"/>
        <end position="148"/>
    </location>
</feature>
<keyword evidence="1" id="KW-1133">Transmembrane helix</keyword>
<feature type="transmembrane region" description="Helical" evidence="1">
    <location>
        <begin position="160"/>
        <end position="177"/>
    </location>
</feature>
<organism evidence="2 3">
    <name type="scientific">Bifidobacterium choloepi</name>
    <dbReference type="NCBI Taxonomy" id="2614131"/>
    <lineage>
        <taxon>Bacteria</taxon>
        <taxon>Bacillati</taxon>
        <taxon>Actinomycetota</taxon>
        <taxon>Actinomycetes</taxon>
        <taxon>Bifidobacteriales</taxon>
        <taxon>Bifidobacteriaceae</taxon>
        <taxon>Bifidobacterium</taxon>
    </lineage>
</organism>
<accession>A0A6I5MZ39</accession>
<evidence type="ECO:0000313" key="3">
    <source>
        <dbReference type="Proteomes" id="UP000469292"/>
    </source>
</evidence>
<protein>
    <submittedName>
        <fullName evidence="2">ABC-2 transporter permease</fullName>
    </submittedName>
</protein>
<comment type="caution">
    <text evidence="2">The sequence shown here is derived from an EMBL/GenBank/DDBJ whole genome shotgun (WGS) entry which is preliminary data.</text>
</comment>
<dbReference type="InterPro" id="IPR025699">
    <property type="entry name" value="ABC2_memb-like"/>
</dbReference>
<dbReference type="Proteomes" id="UP000469292">
    <property type="component" value="Unassembled WGS sequence"/>
</dbReference>
<sequence length="227" mass="24354">MDKENTVMKGLLIKDLLWWRTNVAQIAVLAALVVCYSCSDARIFGYLFTCLITVAVFIGTATADVEGNSARQTFTMPFTRRQFVAEKYLTCLAMPALVGAVLFTLAAVLPAAPWLDGATAQTGENWSQATLFFLVALAGIVLMTAVGLPLGIRFGQGGRYIMATVFALAFLAAWAVIETTGDSFAGELAGLVRRQSALSGVLCAVVLLALLTGSYALSLHWIKRVEF</sequence>
<name>A0A6I5MZ39_9BIFI</name>
<feature type="transmembrane region" description="Helical" evidence="1">
    <location>
        <begin position="197"/>
        <end position="222"/>
    </location>
</feature>
<reference evidence="2 3" key="1">
    <citation type="submission" date="2019-09" db="EMBL/GenBank/DDBJ databases">
        <title>Phylogenetic characterization of a novel taxon of the genus Bifidobacterium: Bifidobacterium choloepi sp. nov.</title>
        <authorList>
            <person name="Modesto M."/>
            <person name="Satti M."/>
        </authorList>
    </citation>
    <scope>NUCLEOTIDE SEQUENCE [LARGE SCALE GENOMIC DNA]</scope>
    <source>
        <strain evidence="2 3">BRDM6</strain>
    </source>
</reference>
<feature type="transmembrane region" description="Helical" evidence="1">
    <location>
        <begin position="88"/>
        <end position="109"/>
    </location>
</feature>
<dbReference type="RefSeq" id="WP_163226682.1">
    <property type="nucleotide sequence ID" value="NZ_VYSG01000001.1"/>
</dbReference>
<dbReference type="AlphaFoldDB" id="A0A6I5MZ39"/>
<evidence type="ECO:0000313" key="2">
    <source>
        <dbReference type="EMBL" id="NEG69075.1"/>
    </source>
</evidence>
<feature type="transmembrane region" description="Helical" evidence="1">
    <location>
        <begin position="43"/>
        <end position="67"/>
    </location>
</feature>
<keyword evidence="1" id="KW-0812">Transmembrane</keyword>
<gene>
    <name evidence="2" type="ORF">F6S87_00195</name>
</gene>